<dbReference type="RefSeq" id="WP_174406334.1">
    <property type="nucleotide sequence ID" value="NZ_BLVO01000016.1"/>
</dbReference>
<dbReference type="SUPFAM" id="SSF53850">
    <property type="entry name" value="Periplasmic binding protein-like II"/>
    <property type="match status" value="1"/>
</dbReference>
<evidence type="ECO:0000313" key="3">
    <source>
        <dbReference type="EMBL" id="GFM34664.1"/>
    </source>
</evidence>
<sequence>MKALRTGIAALSMILTVMAFAVTGASASGINLKYANFPPAPTFPCVQMERWVKEVAARTNGAVTVTTYPGSTLLDAKNMMRGVMTGQADIGCISLAYHPGVFPLMSVMELPQGFTSAEGASRALWDLYAKHQPAELSKFKVLTMFSSAPSQFMAKKPIRTLDDLKGVELRGAGSLSAVLEKLGAVPVSMPMPEVPEAVQKGIIQGLLTSFDVLKDMKFAEMCKYETVANLSVYPFAVIMNKKKWDSLPDDVKKVLDDLSAEQAQWTGQYMDNHVKESLEWSKATYQVEVYSFDAAVQAEIARLTAPLFDSWKETATKAGVDTQAVLDDVAALKAKYDR</sequence>
<dbReference type="AlphaFoldDB" id="A0A7J0BNP9"/>
<gene>
    <name evidence="3" type="ORF">DSM101010T_30290</name>
</gene>
<evidence type="ECO:0000256" key="1">
    <source>
        <dbReference type="ARBA" id="ARBA00022729"/>
    </source>
</evidence>
<keyword evidence="4" id="KW-1185">Reference proteome</keyword>
<organism evidence="3 4">
    <name type="scientific">Desulfovibrio subterraneus</name>
    <dbReference type="NCBI Taxonomy" id="2718620"/>
    <lineage>
        <taxon>Bacteria</taxon>
        <taxon>Pseudomonadati</taxon>
        <taxon>Thermodesulfobacteriota</taxon>
        <taxon>Desulfovibrionia</taxon>
        <taxon>Desulfovibrionales</taxon>
        <taxon>Desulfovibrionaceae</taxon>
        <taxon>Desulfovibrio</taxon>
    </lineage>
</organism>
<protein>
    <submittedName>
        <fullName evidence="3">C4-dicarboxylate ABC transporter substrate-binding protein</fullName>
    </submittedName>
</protein>
<dbReference type="NCBIfam" id="NF037995">
    <property type="entry name" value="TRAP_S1"/>
    <property type="match status" value="1"/>
</dbReference>
<accession>A0A7J0BNP9</accession>
<dbReference type="InterPro" id="IPR038404">
    <property type="entry name" value="TRAP_DctP_sf"/>
</dbReference>
<feature type="chain" id="PRO_5029472149" evidence="2">
    <location>
        <begin position="22"/>
        <end position="338"/>
    </location>
</feature>
<dbReference type="InterPro" id="IPR018389">
    <property type="entry name" value="DctP_fam"/>
</dbReference>
<reference evidence="3 4" key="1">
    <citation type="submission" date="2020-05" db="EMBL/GenBank/DDBJ databases">
        <title>Draft genome sequence of Desulfovibrio sp. strain HN2T.</title>
        <authorList>
            <person name="Ueno A."/>
            <person name="Tamazawa S."/>
            <person name="Tamamura S."/>
            <person name="Murakami T."/>
            <person name="Kiyama T."/>
            <person name="Inomata H."/>
            <person name="Amano Y."/>
            <person name="Miyakawa K."/>
            <person name="Tamaki H."/>
            <person name="Naganuma T."/>
            <person name="Kaneko K."/>
        </authorList>
    </citation>
    <scope>NUCLEOTIDE SEQUENCE [LARGE SCALE GENOMIC DNA]</scope>
    <source>
        <strain evidence="3 4">HN2</strain>
    </source>
</reference>
<evidence type="ECO:0000313" key="4">
    <source>
        <dbReference type="Proteomes" id="UP000503840"/>
    </source>
</evidence>
<evidence type="ECO:0000256" key="2">
    <source>
        <dbReference type="SAM" id="SignalP"/>
    </source>
</evidence>
<dbReference type="PANTHER" id="PTHR33376:SF15">
    <property type="entry name" value="BLL6794 PROTEIN"/>
    <property type="match status" value="1"/>
</dbReference>
<proteinExistence type="predicted"/>
<dbReference type="Pfam" id="PF03480">
    <property type="entry name" value="DctP"/>
    <property type="match status" value="1"/>
</dbReference>
<keyword evidence="1 2" id="KW-0732">Signal</keyword>
<dbReference type="GO" id="GO:0055085">
    <property type="term" value="P:transmembrane transport"/>
    <property type="evidence" value="ECO:0007669"/>
    <property type="project" value="InterPro"/>
</dbReference>
<name>A0A7J0BNP9_9BACT</name>
<dbReference type="EMBL" id="BLVO01000016">
    <property type="protein sequence ID" value="GFM34664.1"/>
    <property type="molecule type" value="Genomic_DNA"/>
</dbReference>
<dbReference type="Gene3D" id="3.40.190.170">
    <property type="entry name" value="Bacterial extracellular solute-binding protein, family 7"/>
    <property type="match status" value="1"/>
</dbReference>
<dbReference type="PANTHER" id="PTHR33376">
    <property type="match status" value="1"/>
</dbReference>
<dbReference type="CDD" id="cd13665">
    <property type="entry name" value="PBP2_TRAP_Dctp3_4"/>
    <property type="match status" value="1"/>
</dbReference>
<feature type="signal peptide" evidence="2">
    <location>
        <begin position="1"/>
        <end position="21"/>
    </location>
</feature>
<comment type="caution">
    <text evidence="3">The sequence shown here is derived from an EMBL/GenBank/DDBJ whole genome shotgun (WGS) entry which is preliminary data.</text>
</comment>
<dbReference type="Proteomes" id="UP000503840">
    <property type="component" value="Unassembled WGS sequence"/>
</dbReference>